<evidence type="ECO:0000256" key="5">
    <source>
        <dbReference type="SAM" id="SignalP"/>
    </source>
</evidence>
<dbReference type="GO" id="GO:0008009">
    <property type="term" value="F:chemokine activity"/>
    <property type="evidence" value="ECO:0007669"/>
    <property type="project" value="InterPro"/>
</dbReference>
<dbReference type="EMBL" id="VXAI01000042">
    <property type="protein sequence ID" value="NXJ62515.1"/>
    <property type="molecule type" value="Genomic_DNA"/>
</dbReference>
<dbReference type="SMART" id="SM00199">
    <property type="entry name" value="SCY"/>
    <property type="match status" value="1"/>
</dbReference>
<dbReference type="Pfam" id="PF00048">
    <property type="entry name" value="IL8"/>
    <property type="match status" value="1"/>
</dbReference>
<dbReference type="CDD" id="cd00169">
    <property type="entry name" value="Chemokine"/>
    <property type="match status" value="1"/>
</dbReference>
<dbReference type="PANTHER" id="PTHR12015">
    <property type="entry name" value="SMALL INDUCIBLE CYTOKINE A"/>
    <property type="match status" value="1"/>
</dbReference>
<dbReference type="InterPro" id="IPR001811">
    <property type="entry name" value="Chemokine_IL8-like_dom"/>
</dbReference>
<keyword evidence="3" id="KW-0964">Secreted</keyword>
<dbReference type="AlphaFoldDB" id="A0A7L0CRX0"/>
<dbReference type="Proteomes" id="UP000545435">
    <property type="component" value="Unassembled WGS sequence"/>
</dbReference>
<evidence type="ECO:0000256" key="1">
    <source>
        <dbReference type="ARBA" id="ARBA00004613"/>
    </source>
</evidence>
<sequence length="97" mass="11224">MKVFSLVLITLLLAALWTGSQGVSFRSPYSTCCYKEMFLKQKKIPASLIKSYQKTPSHCSHRAVRVELLKGKKFCVDPEESWFQQYLRQKESTRTST</sequence>
<comment type="caution">
    <text evidence="7">The sequence shown here is derived from an EMBL/GenBank/DDBJ whole genome shotgun (WGS) entry which is preliminary data.</text>
</comment>
<organism evidence="7 8">
    <name type="scientific">Rostratula benghalensis</name>
    <name type="common">greater painted-snipe</name>
    <dbReference type="NCBI Taxonomy" id="118793"/>
    <lineage>
        <taxon>Eukaryota</taxon>
        <taxon>Metazoa</taxon>
        <taxon>Chordata</taxon>
        <taxon>Craniata</taxon>
        <taxon>Vertebrata</taxon>
        <taxon>Euteleostomi</taxon>
        <taxon>Archelosauria</taxon>
        <taxon>Archosauria</taxon>
        <taxon>Dinosauria</taxon>
        <taxon>Saurischia</taxon>
        <taxon>Theropoda</taxon>
        <taxon>Coelurosauria</taxon>
        <taxon>Aves</taxon>
        <taxon>Neognathae</taxon>
        <taxon>Neoaves</taxon>
        <taxon>Charadriiformes</taxon>
        <taxon>Rostratulidae</taxon>
        <taxon>Rostratula</taxon>
    </lineage>
</organism>
<dbReference type="PANTHER" id="PTHR12015:SF183">
    <property type="entry name" value="C-C MOTIF CHEMOKINE 3"/>
    <property type="match status" value="1"/>
</dbReference>
<comment type="subcellular location">
    <subcellularLocation>
        <location evidence="1">Secreted</location>
    </subcellularLocation>
</comment>
<feature type="non-terminal residue" evidence="7">
    <location>
        <position position="97"/>
    </location>
</feature>
<feature type="chain" id="PRO_5029638113" evidence="5">
    <location>
        <begin position="23"/>
        <end position="97"/>
    </location>
</feature>
<name>A0A7L0CRX0_9CHAR</name>
<reference evidence="7 8" key="1">
    <citation type="submission" date="2019-09" db="EMBL/GenBank/DDBJ databases">
        <title>Bird 10,000 Genomes (B10K) Project - Family phase.</title>
        <authorList>
            <person name="Zhang G."/>
        </authorList>
    </citation>
    <scope>NUCLEOTIDE SEQUENCE [LARGE SCALE GENOMIC DNA]</scope>
    <source>
        <strain evidence="7">B10K-DU-006-20</strain>
        <tissue evidence="7">Mixed tissue sample</tissue>
    </source>
</reference>
<dbReference type="GO" id="GO:0005615">
    <property type="term" value="C:extracellular space"/>
    <property type="evidence" value="ECO:0007669"/>
    <property type="project" value="UniProtKB-KW"/>
</dbReference>
<keyword evidence="4 5" id="KW-0732">Signal</keyword>
<evidence type="ECO:0000259" key="6">
    <source>
        <dbReference type="SMART" id="SM00199"/>
    </source>
</evidence>
<accession>A0A7L0CRX0</accession>
<dbReference type="GO" id="GO:0006955">
    <property type="term" value="P:immune response"/>
    <property type="evidence" value="ECO:0007669"/>
    <property type="project" value="InterPro"/>
</dbReference>
<dbReference type="SUPFAM" id="SSF54117">
    <property type="entry name" value="Interleukin 8-like chemokines"/>
    <property type="match status" value="1"/>
</dbReference>
<feature type="domain" description="Chemokine interleukin-8-like" evidence="6">
    <location>
        <begin position="29"/>
        <end position="90"/>
    </location>
</feature>
<dbReference type="Gene3D" id="2.40.50.40">
    <property type="match status" value="1"/>
</dbReference>
<evidence type="ECO:0000313" key="7">
    <source>
        <dbReference type="EMBL" id="NXJ62515.1"/>
    </source>
</evidence>
<dbReference type="InterPro" id="IPR036048">
    <property type="entry name" value="Interleukin_8-like_sf"/>
</dbReference>
<evidence type="ECO:0000256" key="3">
    <source>
        <dbReference type="ARBA" id="ARBA00022525"/>
    </source>
</evidence>
<feature type="non-terminal residue" evidence="7">
    <location>
        <position position="1"/>
    </location>
</feature>
<dbReference type="InterPro" id="IPR039809">
    <property type="entry name" value="Chemokine_b/g/d"/>
</dbReference>
<evidence type="ECO:0000256" key="2">
    <source>
        <dbReference type="ARBA" id="ARBA00022514"/>
    </source>
</evidence>
<feature type="signal peptide" evidence="5">
    <location>
        <begin position="1"/>
        <end position="22"/>
    </location>
</feature>
<proteinExistence type="predicted"/>
<evidence type="ECO:0000313" key="8">
    <source>
        <dbReference type="Proteomes" id="UP000545435"/>
    </source>
</evidence>
<keyword evidence="8" id="KW-1185">Reference proteome</keyword>
<evidence type="ECO:0000256" key="4">
    <source>
        <dbReference type="ARBA" id="ARBA00022729"/>
    </source>
</evidence>
<protein>
    <submittedName>
        <fullName evidence="7">CCL4 protein</fullName>
    </submittedName>
</protein>
<keyword evidence="2" id="KW-0202">Cytokine</keyword>
<gene>
    <name evidence="7" type="primary">Ccl4_0</name>
    <name evidence="7" type="ORF">ROSBEN_R07520</name>
</gene>